<reference evidence="2 3" key="1">
    <citation type="submission" date="2018-04" db="EMBL/GenBank/DDBJ databases">
        <title>Novel Campyloabacter and Helicobacter Species and Strains.</title>
        <authorList>
            <person name="Mannion A.J."/>
            <person name="Shen Z."/>
            <person name="Fox J.G."/>
        </authorList>
    </citation>
    <scope>NUCLEOTIDE SEQUENCE [LARGE SCALE GENOMIC DNA]</scope>
    <source>
        <strain evidence="2 3">MIT 04-9362</strain>
    </source>
</reference>
<comment type="caution">
    <text evidence="2">The sequence shown here is derived from an EMBL/GenBank/DDBJ whole genome shotgun (WGS) entry which is preliminary data.</text>
</comment>
<evidence type="ECO:0000313" key="2">
    <source>
        <dbReference type="EMBL" id="RDU73281.1"/>
    </source>
</evidence>
<dbReference type="RefSeq" id="WP_115579171.1">
    <property type="nucleotide sequence ID" value="NZ_NXLX01000011.1"/>
</dbReference>
<sequence>MHKPALKSMKVFLQSKGYDVEHKDFQEVFDIYKNVCLQETTAYQNEVFDTSFFDISGANENVELIALSQVIKTEIEQIQNEPQKLYVLIDRYIEQCPYEELKFLIFSGVKKLPFLTMDRIFKIKYYQYQEVWMEKIEQHLDVLPQEEKKVLMHHYDKMRDNIPLLFRAYQKSFDTDEVEKMRSVAENKLLLLQNFNPQMLEENYKAFYDESPEKIKLVKEVLSLTSSYTKSFLKHIPMEELLSLIEEIKKQKRDEEESKKRIIKHIKILEESIAMASDGDFDIACMSAIEELNNEELQKVLHYLGSQNKFFVNKFESVAKQFGSNFKAKVF</sequence>
<keyword evidence="3" id="KW-1185">Reference proteome</keyword>
<dbReference type="AlphaFoldDB" id="A0A3D8J8W2"/>
<accession>A0A3D8J8W2</accession>
<keyword evidence="1" id="KW-0175">Coiled coil</keyword>
<gene>
    <name evidence="2" type="ORF">CQA57_05180</name>
</gene>
<evidence type="ECO:0000313" key="3">
    <source>
        <dbReference type="Proteomes" id="UP000256695"/>
    </source>
</evidence>
<dbReference type="EMBL" id="NXLX01000011">
    <property type="protein sequence ID" value="RDU73281.1"/>
    <property type="molecule type" value="Genomic_DNA"/>
</dbReference>
<evidence type="ECO:0000256" key="1">
    <source>
        <dbReference type="SAM" id="Coils"/>
    </source>
</evidence>
<proteinExistence type="predicted"/>
<dbReference type="OrthoDB" id="5319418at2"/>
<dbReference type="Proteomes" id="UP000256695">
    <property type="component" value="Unassembled WGS sequence"/>
</dbReference>
<protein>
    <submittedName>
        <fullName evidence="2">Uncharacterized protein</fullName>
    </submittedName>
</protein>
<name>A0A3D8J8W2_9HELI</name>
<feature type="coiled-coil region" evidence="1">
    <location>
        <begin position="238"/>
        <end position="265"/>
    </location>
</feature>
<organism evidence="2 3">
    <name type="scientific">Helicobacter anseris</name>
    <dbReference type="NCBI Taxonomy" id="375926"/>
    <lineage>
        <taxon>Bacteria</taxon>
        <taxon>Pseudomonadati</taxon>
        <taxon>Campylobacterota</taxon>
        <taxon>Epsilonproteobacteria</taxon>
        <taxon>Campylobacterales</taxon>
        <taxon>Helicobacteraceae</taxon>
        <taxon>Helicobacter</taxon>
    </lineage>
</organism>